<sequence length="130" mass="14726">MSEKHCGARGIAQLCQILDLGDGGAESPPSERIRLALIDDGLPRRQTQAKIRNRSGRILARSDTGWARWRVLVEYHGEGHRQECRRTWDYEPLDLLDWRVVRVNSAQLRLRPHTIAARAAAKLREAGAPL</sequence>
<protein>
    <recommendedName>
        <fullName evidence="3">WYL domain-containing protein</fullName>
    </recommendedName>
</protein>
<comment type="caution">
    <text evidence="1">The sequence shown here is derived from an EMBL/GenBank/DDBJ whole genome shotgun (WGS) entry which is preliminary data.</text>
</comment>
<accession>A0ABV9FNZ0</accession>
<keyword evidence="2" id="KW-1185">Reference proteome</keyword>
<dbReference type="Proteomes" id="UP001595914">
    <property type="component" value="Unassembled WGS sequence"/>
</dbReference>
<dbReference type="EMBL" id="JBHSFO010000003">
    <property type="protein sequence ID" value="MFC4603362.1"/>
    <property type="molecule type" value="Genomic_DNA"/>
</dbReference>
<evidence type="ECO:0000313" key="1">
    <source>
        <dbReference type="EMBL" id="MFC4603362.1"/>
    </source>
</evidence>
<dbReference type="RefSeq" id="WP_378415307.1">
    <property type="nucleotide sequence ID" value="NZ_JBHSFO010000003.1"/>
</dbReference>
<proteinExistence type="predicted"/>
<name>A0ABV9FNZ0_9NOCA</name>
<evidence type="ECO:0008006" key="3">
    <source>
        <dbReference type="Google" id="ProtNLM"/>
    </source>
</evidence>
<reference evidence="2" key="1">
    <citation type="journal article" date="2019" name="Int. J. Syst. Evol. Microbiol.">
        <title>The Global Catalogue of Microorganisms (GCM) 10K type strain sequencing project: providing services to taxonomists for standard genome sequencing and annotation.</title>
        <authorList>
            <consortium name="The Broad Institute Genomics Platform"/>
            <consortium name="The Broad Institute Genome Sequencing Center for Infectious Disease"/>
            <person name="Wu L."/>
            <person name="Ma J."/>
        </authorList>
    </citation>
    <scope>NUCLEOTIDE SEQUENCE [LARGE SCALE GENOMIC DNA]</scope>
    <source>
        <strain evidence="2">CCUG 54520</strain>
    </source>
</reference>
<gene>
    <name evidence="1" type="ORF">ACFO6S_06670</name>
</gene>
<organism evidence="1 2">
    <name type="scientific">Rhodococcus kronopolitis</name>
    <dbReference type="NCBI Taxonomy" id="1460226"/>
    <lineage>
        <taxon>Bacteria</taxon>
        <taxon>Bacillati</taxon>
        <taxon>Actinomycetota</taxon>
        <taxon>Actinomycetes</taxon>
        <taxon>Mycobacteriales</taxon>
        <taxon>Nocardiaceae</taxon>
        <taxon>Rhodococcus</taxon>
    </lineage>
</organism>
<evidence type="ECO:0000313" key="2">
    <source>
        <dbReference type="Proteomes" id="UP001595914"/>
    </source>
</evidence>